<dbReference type="AlphaFoldDB" id="A0A9X3EGQ0"/>
<dbReference type="PANTHER" id="PTHR36930:SF1">
    <property type="entry name" value="MOSC DOMAIN-CONTAINING PROTEIN"/>
    <property type="match status" value="1"/>
</dbReference>
<dbReference type="InterPro" id="IPR052716">
    <property type="entry name" value="MOSC_domain"/>
</dbReference>
<dbReference type="Gene3D" id="2.40.33.20">
    <property type="entry name" value="PK beta-barrel domain-like"/>
    <property type="match status" value="1"/>
</dbReference>
<dbReference type="SUPFAM" id="SSF50800">
    <property type="entry name" value="PK beta-barrel domain-like"/>
    <property type="match status" value="1"/>
</dbReference>
<protein>
    <submittedName>
        <fullName evidence="2">MOSC domain-containing protein</fullName>
    </submittedName>
</protein>
<dbReference type="Proteomes" id="UP001150830">
    <property type="component" value="Unassembled WGS sequence"/>
</dbReference>
<accession>A0A9X3EGQ0</accession>
<dbReference type="Pfam" id="PF03473">
    <property type="entry name" value="MOSC"/>
    <property type="match status" value="1"/>
</dbReference>
<name>A0A9X3EGQ0_9GAMM</name>
<evidence type="ECO:0000313" key="3">
    <source>
        <dbReference type="Proteomes" id="UP001150830"/>
    </source>
</evidence>
<dbReference type="InterPro" id="IPR011037">
    <property type="entry name" value="Pyrv_Knase-like_insert_dom_sf"/>
</dbReference>
<comment type="caution">
    <text evidence="2">The sequence shown here is derived from an EMBL/GenBank/DDBJ whole genome shotgun (WGS) entry which is preliminary data.</text>
</comment>
<dbReference type="GO" id="GO:0030170">
    <property type="term" value="F:pyridoxal phosphate binding"/>
    <property type="evidence" value="ECO:0007669"/>
    <property type="project" value="InterPro"/>
</dbReference>
<dbReference type="GO" id="GO:0030151">
    <property type="term" value="F:molybdenum ion binding"/>
    <property type="evidence" value="ECO:0007669"/>
    <property type="project" value="InterPro"/>
</dbReference>
<dbReference type="GO" id="GO:0003824">
    <property type="term" value="F:catalytic activity"/>
    <property type="evidence" value="ECO:0007669"/>
    <property type="project" value="InterPro"/>
</dbReference>
<evidence type="ECO:0000259" key="1">
    <source>
        <dbReference type="PROSITE" id="PS51340"/>
    </source>
</evidence>
<organism evidence="2 3">
    <name type="scientific">Parathalassolituus penaei</name>
    <dbReference type="NCBI Taxonomy" id="2997323"/>
    <lineage>
        <taxon>Bacteria</taxon>
        <taxon>Pseudomonadati</taxon>
        <taxon>Pseudomonadota</taxon>
        <taxon>Gammaproteobacteria</taxon>
        <taxon>Oceanospirillales</taxon>
        <taxon>Oceanospirillaceae</taxon>
        <taxon>Parathalassolituus</taxon>
    </lineage>
</organism>
<dbReference type="InterPro" id="IPR005302">
    <property type="entry name" value="MoCF_Sase_C"/>
</dbReference>
<evidence type="ECO:0000313" key="2">
    <source>
        <dbReference type="EMBL" id="MCY0967263.1"/>
    </source>
</evidence>
<keyword evidence="3" id="KW-1185">Reference proteome</keyword>
<sequence>MSELRLKGIAIRAAQRAPMQLLRQCQITPEQGLEGDFRGKPGSRQVSVLSEESWQAACDELGIELGWHERRANLLISGYEFSNEDIGRLLQIGDAILRISRETMPCRRMEEVCSGLSRALIPRWRGGVCCRVIQGGMVKAGDIATLLDASSLSDA</sequence>
<reference evidence="2" key="1">
    <citation type="submission" date="2022-11" db="EMBL/GenBank/DDBJ databases">
        <title>Parathalassolutuus dongxingensis gen. nov., sp. nov., a novel member of family Oceanospirillaceae isolated from a coastal shrimp pond in Guangxi, China.</title>
        <authorList>
            <person name="Chen H."/>
        </authorList>
    </citation>
    <scope>NUCLEOTIDE SEQUENCE</scope>
    <source>
        <strain evidence="2">G-43</strain>
    </source>
</reference>
<gene>
    <name evidence="2" type="ORF">OUO13_18955</name>
</gene>
<dbReference type="PANTHER" id="PTHR36930">
    <property type="entry name" value="METAL-SULFUR CLUSTER BIOSYNTHESIS PROTEINS YUAD-RELATED"/>
    <property type="match status" value="1"/>
</dbReference>
<dbReference type="RefSeq" id="WP_283175465.1">
    <property type="nucleotide sequence ID" value="NZ_JAPNOA010000059.1"/>
</dbReference>
<dbReference type="PROSITE" id="PS51340">
    <property type="entry name" value="MOSC"/>
    <property type="match status" value="1"/>
</dbReference>
<proteinExistence type="predicted"/>
<feature type="domain" description="MOSC" evidence="1">
    <location>
        <begin position="11"/>
        <end position="147"/>
    </location>
</feature>
<dbReference type="EMBL" id="JAPNOA010000059">
    <property type="protein sequence ID" value="MCY0967263.1"/>
    <property type="molecule type" value="Genomic_DNA"/>
</dbReference>